<evidence type="ECO:0000256" key="13">
    <source>
        <dbReference type="ARBA" id="ARBA00064647"/>
    </source>
</evidence>
<comment type="subunit">
    <text evidence="15">F-type ATPases have 2 components, CF(1) - the catalytic core - and CF(0) - the membrane proton channel. CF(1) and CF(0) have multiple subunits.</text>
</comment>
<keyword evidence="6 15" id="KW-0999">Mitochondrion inner membrane</keyword>
<keyword evidence="4 15" id="KW-0138">CF(0)</keyword>
<keyword evidence="11 15" id="KW-0066">ATP synthesis</keyword>
<evidence type="ECO:0000256" key="1">
    <source>
        <dbReference type="ARBA" id="ARBA00004273"/>
    </source>
</evidence>
<dbReference type="GO" id="GO:0045259">
    <property type="term" value="C:proton-transporting ATP synthase complex"/>
    <property type="evidence" value="ECO:0007669"/>
    <property type="project" value="UniProtKB-UniRule"/>
</dbReference>
<evidence type="ECO:0000256" key="4">
    <source>
        <dbReference type="ARBA" id="ARBA00022547"/>
    </source>
</evidence>
<name>A0A9W9LXN1_9EURO</name>
<feature type="region of interest" description="Disordered" evidence="16">
    <location>
        <begin position="53"/>
        <end position="76"/>
    </location>
</feature>
<reference evidence="17" key="1">
    <citation type="submission" date="2022-11" db="EMBL/GenBank/DDBJ databases">
        <authorList>
            <person name="Petersen C."/>
        </authorList>
    </citation>
    <scope>NUCLEOTIDE SEQUENCE</scope>
    <source>
        <strain evidence="17">IBT 21917</strain>
    </source>
</reference>
<evidence type="ECO:0000313" key="17">
    <source>
        <dbReference type="EMBL" id="KAJ5180442.1"/>
    </source>
</evidence>
<dbReference type="PANTHER" id="PTHR12427">
    <property type="entry name" value="ATP SYNTHASE E CHAIN, MITOCHONDRIAL"/>
    <property type="match status" value="1"/>
</dbReference>
<comment type="function">
    <text evidence="12 15">Subunit e, of the mitochondrial membrane ATP synthase complex (F(1)F(0) ATP synthase or Complex V) that produces ATP from ADP in the presence of a proton gradient across the membrane which is generated by electron transport complexes of the respiratory chain. ATP synthase complex consist of a soluble F(1) head domain - the catalytic core - and a membrane F(1) domain - the membrane proton channel. These two domains are linked by a central stalk rotating inside the F(1) region and a stationary peripheral stalk. During catalysis, ATP synthesis in the catalytic domain of F(1) is coupled via a rotary mechanism of the central stalk subunits to proton translocation. In vivo, can only synthesize ATP although its ATP hydrolase activity can be activated artificially in vitro. Part of the complex F(0) domain.</text>
</comment>
<evidence type="ECO:0000313" key="18">
    <source>
        <dbReference type="Proteomes" id="UP001146351"/>
    </source>
</evidence>
<comment type="subunit">
    <text evidence="13">Component of the ATP synthase complex composed at least of ATP5F1A/subunit alpha, ATP5F1B/subunit beta, ATP5MC1/subunit c (homooctomer), MT-ATP6/subunit a, MT-ATP8/subunit 8, ATP5ME/subunit e, ATP5MF/subunit f, ATP5MG/subunit g, ATP5MK/subunit k, ATP5MJ/subunit j, ATP5F1C/subunit gamma, ATP5F1D/subunit delta, ATP5F1E/subunit epsilon, ATP5PF/subunit F6, ATP5PB/subunit b, ATP5PD/subunit d, ATP5PO/subunit OSCP. ATP synthase complex consists of a soluble F(1) head domain (subunits alpha(3) and beta(3)) - the catalytic core - and a membrane F(0) domain - the membrane proton channel (subunits c, a, 8, e, f, g, k and j). These two domains are linked by a central stalk (subunits gamma, delta, and epsilon) rotating inside the F1 region and a stationary peripheral stalk (subunits F6, b, d, and OSCP).</text>
</comment>
<dbReference type="Proteomes" id="UP001146351">
    <property type="component" value="Unassembled WGS sequence"/>
</dbReference>
<comment type="subcellular location">
    <subcellularLocation>
        <location evidence="1 15">Mitochondrion inner membrane</location>
    </subcellularLocation>
</comment>
<protein>
    <recommendedName>
        <fullName evidence="14 15">ATP synthase F(0) complex subunit e, mitochondrial</fullName>
    </recommendedName>
</protein>
<sequence>MASQGVNVFRYSALVAGLVYGVYHQSSLNSQTKRTEIEHEYARKERLIEQAKAEWKKKTAPQEPKTQASGLITDPENPKFDLEALLLAKEKELS</sequence>
<dbReference type="EMBL" id="JAPQKO010000002">
    <property type="protein sequence ID" value="KAJ5180442.1"/>
    <property type="molecule type" value="Genomic_DNA"/>
</dbReference>
<keyword evidence="10" id="KW-0472">Membrane</keyword>
<dbReference type="OrthoDB" id="2125027at2759"/>
<evidence type="ECO:0000256" key="9">
    <source>
        <dbReference type="ARBA" id="ARBA00023128"/>
    </source>
</evidence>
<keyword evidence="5 15" id="KW-0375">Hydrogen ion transport</keyword>
<dbReference type="InterPro" id="IPR008386">
    <property type="entry name" value="ATP_synth_F0_esu_mt"/>
</dbReference>
<keyword evidence="9 15" id="KW-0496">Mitochondrion</keyword>
<keyword evidence="7" id="KW-0007">Acetylation</keyword>
<evidence type="ECO:0000256" key="3">
    <source>
        <dbReference type="ARBA" id="ARBA00022448"/>
    </source>
</evidence>
<dbReference type="GO" id="GO:0005743">
    <property type="term" value="C:mitochondrial inner membrane"/>
    <property type="evidence" value="ECO:0007669"/>
    <property type="project" value="UniProtKB-SubCell"/>
</dbReference>
<evidence type="ECO:0000256" key="15">
    <source>
        <dbReference type="RuleBase" id="RU367005"/>
    </source>
</evidence>
<evidence type="ECO:0000256" key="14">
    <source>
        <dbReference type="ARBA" id="ARBA00074682"/>
    </source>
</evidence>
<dbReference type="GO" id="GO:0015078">
    <property type="term" value="F:proton transmembrane transporter activity"/>
    <property type="evidence" value="ECO:0007669"/>
    <property type="project" value="InterPro"/>
</dbReference>
<reference evidence="17" key="2">
    <citation type="journal article" date="2023" name="IMA Fungus">
        <title>Comparative genomic study of the Penicillium genus elucidates a diverse pangenome and 15 lateral gene transfer events.</title>
        <authorList>
            <person name="Petersen C."/>
            <person name="Sorensen T."/>
            <person name="Nielsen M.R."/>
            <person name="Sondergaard T.E."/>
            <person name="Sorensen J.L."/>
            <person name="Fitzpatrick D.A."/>
            <person name="Frisvad J.C."/>
            <person name="Nielsen K.L."/>
        </authorList>
    </citation>
    <scope>NUCLEOTIDE SEQUENCE</scope>
    <source>
        <strain evidence="17">IBT 21917</strain>
    </source>
</reference>
<proteinExistence type="inferred from homology"/>
<keyword evidence="8 15" id="KW-0406">Ion transport</keyword>
<organism evidence="17 18">
    <name type="scientific">Penicillium capsulatum</name>
    <dbReference type="NCBI Taxonomy" id="69766"/>
    <lineage>
        <taxon>Eukaryota</taxon>
        <taxon>Fungi</taxon>
        <taxon>Dikarya</taxon>
        <taxon>Ascomycota</taxon>
        <taxon>Pezizomycotina</taxon>
        <taxon>Eurotiomycetes</taxon>
        <taxon>Eurotiomycetidae</taxon>
        <taxon>Eurotiales</taxon>
        <taxon>Aspergillaceae</taxon>
        <taxon>Penicillium</taxon>
    </lineage>
</organism>
<dbReference type="Pfam" id="PF05680">
    <property type="entry name" value="ATP-synt_E"/>
    <property type="match status" value="1"/>
</dbReference>
<evidence type="ECO:0000256" key="10">
    <source>
        <dbReference type="ARBA" id="ARBA00023136"/>
    </source>
</evidence>
<dbReference type="AlphaFoldDB" id="A0A9W9LXN1"/>
<gene>
    <name evidence="17" type="ORF">N7492_003652</name>
</gene>
<keyword evidence="3 15" id="KW-0813">Transport</keyword>
<comment type="caution">
    <text evidence="17">The sequence shown here is derived from an EMBL/GenBank/DDBJ whole genome shotgun (WGS) entry which is preliminary data.</text>
</comment>
<evidence type="ECO:0000256" key="8">
    <source>
        <dbReference type="ARBA" id="ARBA00023065"/>
    </source>
</evidence>
<evidence type="ECO:0000256" key="2">
    <source>
        <dbReference type="ARBA" id="ARBA00007333"/>
    </source>
</evidence>
<evidence type="ECO:0000256" key="7">
    <source>
        <dbReference type="ARBA" id="ARBA00022990"/>
    </source>
</evidence>
<evidence type="ECO:0000256" key="11">
    <source>
        <dbReference type="ARBA" id="ARBA00023310"/>
    </source>
</evidence>
<keyword evidence="18" id="KW-1185">Reference proteome</keyword>
<accession>A0A9W9LXN1</accession>
<evidence type="ECO:0000256" key="6">
    <source>
        <dbReference type="ARBA" id="ARBA00022792"/>
    </source>
</evidence>
<evidence type="ECO:0000256" key="5">
    <source>
        <dbReference type="ARBA" id="ARBA00022781"/>
    </source>
</evidence>
<comment type="similarity">
    <text evidence="2 15">Belongs to the ATPase e subunit family.</text>
</comment>
<evidence type="ECO:0000256" key="16">
    <source>
        <dbReference type="SAM" id="MobiDB-lite"/>
    </source>
</evidence>
<dbReference type="GO" id="GO:0015986">
    <property type="term" value="P:proton motive force-driven ATP synthesis"/>
    <property type="evidence" value="ECO:0007669"/>
    <property type="project" value="InterPro"/>
</dbReference>
<dbReference type="PANTHER" id="PTHR12427:SF1">
    <property type="entry name" value="ATP SYNTHASE SUBUNIT E, MITOCHONDRIAL"/>
    <property type="match status" value="1"/>
</dbReference>
<evidence type="ECO:0000256" key="12">
    <source>
        <dbReference type="ARBA" id="ARBA00057306"/>
    </source>
</evidence>